<sequence>MSATSPETQPSQYGSTINAAQRPTTNANGGVSSFFVKERDRLVHEIAQGIETLLSSSNALNRKLEESISVGKEFEPIAGLWGRFSELMTASGIPDPNQQQQHHHPQQQQQQNEKAPKSTASSSTPSSLSKPEVNSASQSHQPTRSRGQPEPNDPLLDTPGALASSKSAAAATAIGLEESNLPPGVAPGGGTIYGQN</sequence>
<dbReference type="EMBL" id="KZ819732">
    <property type="protein sequence ID" value="PWN53285.1"/>
    <property type="molecule type" value="Genomic_DNA"/>
</dbReference>
<dbReference type="Proteomes" id="UP000245626">
    <property type="component" value="Unassembled WGS sequence"/>
</dbReference>
<reference evidence="1 2" key="1">
    <citation type="journal article" date="2018" name="Mol. Biol. Evol.">
        <title>Broad Genomic Sampling Reveals a Smut Pathogenic Ancestry of the Fungal Clade Ustilaginomycotina.</title>
        <authorList>
            <person name="Kijpornyongpan T."/>
            <person name="Mondo S.J."/>
            <person name="Barry K."/>
            <person name="Sandor L."/>
            <person name="Lee J."/>
            <person name="Lipzen A."/>
            <person name="Pangilinan J."/>
            <person name="LaButti K."/>
            <person name="Hainaut M."/>
            <person name="Henrissat B."/>
            <person name="Grigoriev I.V."/>
            <person name="Spatafora J.W."/>
            <person name="Aime M.C."/>
        </authorList>
    </citation>
    <scope>NUCLEOTIDE SEQUENCE [LARGE SCALE GENOMIC DNA]</scope>
    <source>
        <strain evidence="1 2">SA 807</strain>
    </source>
</reference>
<proteinExistence type="predicted"/>
<accession>A0ACD0P596</accession>
<name>A0ACD0P596_9BASI</name>
<evidence type="ECO:0000313" key="1">
    <source>
        <dbReference type="EMBL" id="PWN53285.1"/>
    </source>
</evidence>
<organism evidence="1 2">
    <name type="scientific">Violaceomyces palustris</name>
    <dbReference type="NCBI Taxonomy" id="1673888"/>
    <lineage>
        <taxon>Eukaryota</taxon>
        <taxon>Fungi</taxon>
        <taxon>Dikarya</taxon>
        <taxon>Basidiomycota</taxon>
        <taxon>Ustilaginomycotina</taxon>
        <taxon>Ustilaginomycetes</taxon>
        <taxon>Violaceomycetales</taxon>
        <taxon>Violaceomycetaceae</taxon>
        <taxon>Violaceomyces</taxon>
    </lineage>
</organism>
<gene>
    <name evidence="1" type="ORF">IE53DRAFT_339039</name>
</gene>
<protein>
    <submittedName>
        <fullName evidence="1">Uncharacterized protein</fullName>
    </submittedName>
</protein>
<evidence type="ECO:0000313" key="2">
    <source>
        <dbReference type="Proteomes" id="UP000245626"/>
    </source>
</evidence>
<keyword evidence="2" id="KW-1185">Reference proteome</keyword>